<gene>
    <name evidence="2" type="ORF">S01H1_53064</name>
</gene>
<sequence>MATAPVVYVVDHDPEFRESVRFMANSLGLNVEAYGSAEEFLDAYTDTPGSQKCMVLGVRLPGLSGFGLQKMIAA</sequence>
<dbReference type="AlphaFoldDB" id="X0X888"/>
<feature type="domain" description="Response regulatory" evidence="1">
    <location>
        <begin position="6"/>
        <end position="74"/>
    </location>
</feature>
<name>X0X888_9ZZZZ</name>
<evidence type="ECO:0000259" key="1">
    <source>
        <dbReference type="PROSITE" id="PS50110"/>
    </source>
</evidence>
<evidence type="ECO:0000313" key="2">
    <source>
        <dbReference type="EMBL" id="GAG21181.1"/>
    </source>
</evidence>
<dbReference type="GO" id="GO:0000160">
    <property type="term" value="P:phosphorelay signal transduction system"/>
    <property type="evidence" value="ECO:0007669"/>
    <property type="project" value="InterPro"/>
</dbReference>
<dbReference type="EMBL" id="BARS01034345">
    <property type="protein sequence ID" value="GAG21181.1"/>
    <property type="molecule type" value="Genomic_DNA"/>
</dbReference>
<reference evidence="2" key="1">
    <citation type="journal article" date="2014" name="Front. Microbiol.">
        <title>High frequency of phylogenetically diverse reductive dehalogenase-homologous genes in deep subseafloor sedimentary metagenomes.</title>
        <authorList>
            <person name="Kawai M."/>
            <person name="Futagami T."/>
            <person name="Toyoda A."/>
            <person name="Takaki Y."/>
            <person name="Nishi S."/>
            <person name="Hori S."/>
            <person name="Arai W."/>
            <person name="Tsubouchi T."/>
            <person name="Morono Y."/>
            <person name="Uchiyama I."/>
            <person name="Ito T."/>
            <person name="Fujiyama A."/>
            <person name="Inagaki F."/>
            <person name="Takami H."/>
        </authorList>
    </citation>
    <scope>NUCLEOTIDE SEQUENCE</scope>
    <source>
        <strain evidence="2">Expedition CK06-06</strain>
    </source>
</reference>
<dbReference type="InterPro" id="IPR011006">
    <property type="entry name" value="CheY-like_superfamily"/>
</dbReference>
<protein>
    <recommendedName>
        <fullName evidence="1">Response regulatory domain-containing protein</fullName>
    </recommendedName>
</protein>
<organism evidence="2">
    <name type="scientific">marine sediment metagenome</name>
    <dbReference type="NCBI Taxonomy" id="412755"/>
    <lineage>
        <taxon>unclassified sequences</taxon>
        <taxon>metagenomes</taxon>
        <taxon>ecological metagenomes</taxon>
    </lineage>
</organism>
<dbReference type="InterPro" id="IPR001789">
    <property type="entry name" value="Sig_transdc_resp-reg_receiver"/>
</dbReference>
<feature type="non-terminal residue" evidence="2">
    <location>
        <position position="74"/>
    </location>
</feature>
<dbReference type="PROSITE" id="PS50110">
    <property type="entry name" value="RESPONSE_REGULATORY"/>
    <property type="match status" value="1"/>
</dbReference>
<comment type="caution">
    <text evidence="2">The sequence shown here is derived from an EMBL/GenBank/DDBJ whole genome shotgun (WGS) entry which is preliminary data.</text>
</comment>
<dbReference type="SUPFAM" id="SSF52172">
    <property type="entry name" value="CheY-like"/>
    <property type="match status" value="1"/>
</dbReference>
<proteinExistence type="predicted"/>
<dbReference type="Gene3D" id="3.40.50.2300">
    <property type="match status" value="1"/>
</dbReference>
<accession>X0X888</accession>